<protein>
    <submittedName>
        <fullName evidence="1">Uncharacterized protein</fullName>
    </submittedName>
</protein>
<evidence type="ECO:0000313" key="2">
    <source>
        <dbReference type="Proteomes" id="UP000325811"/>
    </source>
</evidence>
<dbReference type="EMBL" id="LR699554">
    <property type="protein sequence ID" value="VVD32590.1"/>
    <property type="molecule type" value="Genomic_DNA"/>
</dbReference>
<name>A0A5Q4ZTH7_9BURK</name>
<dbReference type="Proteomes" id="UP000325811">
    <property type="component" value="Chromosome II"/>
</dbReference>
<gene>
    <name evidence="1" type="ORF">PDMSB3_1299</name>
</gene>
<proteinExistence type="predicted"/>
<organism evidence="1 2">
    <name type="scientific">Paraburkholderia dioscoreae</name>
    <dbReference type="NCBI Taxonomy" id="2604047"/>
    <lineage>
        <taxon>Bacteria</taxon>
        <taxon>Pseudomonadati</taxon>
        <taxon>Pseudomonadota</taxon>
        <taxon>Betaproteobacteria</taxon>
        <taxon>Burkholderiales</taxon>
        <taxon>Burkholderiaceae</taxon>
        <taxon>Paraburkholderia</taxon>
    </lineage>
</organism>
<evidence type="ECO:0000313" key="1">
    <source>
        <dbReference type="EMBL" id="VVD32590.1"/>
    </source>
</evidence>
<keyword evidence="2" id="KW-1185">Reference proteome</keyword>
<reference evidence="1 2" key="1">
    <citation type="submission" date="2019-08" db="EMBL/GenBank/DDBJ databases">
        <authorList>
            <person name="Herpell B J."/>
        </authorList>
    </citation>
    <scope>NUCLEOTIDE SEQUENCE [LARGE SCALE GENOMIC DNA]</scope>
    <source>
        <strain evidence="2">Msb3</strain>
    </source>
</reference>
<dbReference type="KEGG" id="pdio:PDMSB3_1299.1"/>
<dbReference type="RefSeq" id="WP_035516574.1">
    <property type="nucleotide sequence ID" value="NZ_LR699554.1"/>
</dbReference>
<accession>A0A5Q4ZTH7</accession>
<dbReference type="AlphaFoldDB" id="A0A5Q4ZTH7"/>
<sequence>MPEPRLSRARLPRRVRTPWQPPRARTRLIVPFTNCPLSARGRVALLDRRTTAQEVGRWSNARPGAVVVGPVRASRVPPFYEDEPSPIEAGDLLMLIQSSRQPNEASVAC</sequence>